<dbReference type="InterPro" id="IPR003723">
    <property type="entry name" value="Precorrin-6x_reduct"/>
</dbReference>
<organism evidence="4 5">
    <name type="scientific">Gordonia pseudamarae</name>
    <dbReference type="NCBI Taxonomy" id="2831662"/>
    <lineage>
        <taxon>Bacteria</taxon>
        <taxon>Bacillati</taxon>
        <taxon>Actinomycetota</taxon>
        <taxon>Actinomycetes</taxon>
        <taxon>Mycobacteriales</taxon>
        <taxon>Gordoniaceae</taxon>
        <taxon>Gordonia</taxon>
    </lineage>
</organism>
<evidence type="ECO:0000256" key="2">
    <source>
        <dbReference type="ARBA" id="ARBA00022573"/>
    </source>
</evidence>
<keyword evidence="3 4" id="KW-0560">Oxidoreductase</keyword>
<keyword evidence="5" id="KW-1185">Reference proteome</keyword>
<dbReference type="Proteomes" id="UP001059836">
    <property type="component" value="Chromosome"/>
</dbReference>
<dbReference type="GO" id="GO:0016491">
    <property type="term" value="F:oxidoreductase activity"/>
    <property type="evidence" value="ECO:0007669"/>
    <property type="project" value="UniProtKB-KW"/>
</dbReference>
<dbReference type="PROSITE" id="PS51014">
    <property type="entry name" value="COBK_CBIJ"/>
    <property type="match status" value="1"/>
</dbReference>
<dbReference type="PANTHER" id="PTHR36925">
    <property type="entry name" value="COBALT-PRECORRIN-6A REDUCTASE"/>
    <property type="match status" value="1"/>
</dbReference>
<dbReference type="NCBIfam" id="TIGR00715">
    <property type="entry name" value="precor6x_red"/>
    <property type="match status" value="1"/>
</dbReference>
<name>A0ABX6IHJ2_9ACTN</name>
<dbReference type="NCBIfam" id="NF005968">
    <property type="entry name" value="PRK08057.1-2"/>
    <property type="match status" value="1"/>
</dbReference>
<gene>
    <name evidence="4" type="ORF">GII31_10805</name>
</gene>
<evidence type="ECO:0000313" key="4">
    <source>
        <dbReference type="EMBL" id="QHN35307.1"/>
    </source>
</evidence>
<dbReference type="PANTHER" id="PTHR36925:SF1">
    <property type="entry name" value="COBALT-PRECORRIN-6A REDUCTASE"/>
    <property type="match status" value="1"/>
</dbReference>
<sequence>MNAILILGGTGEGRELAALLHHAGIEVITSLAGRVAQPRLPVGAVRIGGFGQYAGGDGVRGLTDWLRENGVRAVVDATHPFAATITGHAAEATGRAGVALLRLRRPTWDPADFPGGDRWHRVATIDAAAHCVSRLTHAGRRRVLLTTGRQDASAFAGIDTASFLIRVVDAPTGPLPPHHQILRSRGPYDADSERHLLTENRIDVLVTKNSGGALTRAKLDVAGPLGIDVVMVDRPAEPPIETVVDTAADAFTWCAEVVR</sequence>
<protein>
    <submittedName>
        <fullName evidence="4">Cobalt-precorrin-6A reductase</fullName>
        <ecNumber evidence="4">1.3.1.106</ecNumber>
    </submittedName>
</protein>
<dbReference type="EC" id="1.3.1.106" evidence="4"/>
<evidence type="ECO:0000256" key="3">
    <source>
        <dbReference type="ARBA" id="ARBA00023002"/>
    </source>
</evidence>
<dbReference type="EMBL" id="CP045809">
    <property type="protein sequence ID" value="QHN35307.1"/>
    <property type="molecule type" value="Genomic_DNA"/>
</dbReference>
<proteinExistence type="predicted"/>
<comment type="pathway">
    <text evidence="1">Cofactor biosynthesis; adenosylcobalamin biosynthesis.</text>
</comment>
<evidence type="ECO:0000313" key="5">
    <source>
        <dbReference type="Proteomes" id="UP001059836"/>
    </source>
</evidence>
<evidence type="ECO:0000256" key="1">
    <source>
        <dbReference type="ARBA" id="ARBA00004953"/>
    </source>
</evidence>
<reference evidence="4" key="1">
    <citation type="journal article" date="2021" name="Nat. Microbiol.">
        <title>Cocultivation of an ultrasmall environmental parasitic bacterium with lytic ability against bacteria associated with wastewater foams.</title>
        <authorList>
            <person name="Batinovic S."/>
            <person name="Rose J.J.A."/>
            <person name="Ratcliffe J."/>
            <person name="Seviour R.J."/>
            <person name="Petrovski S."/>
        </authorList>
    </citation>
    <scope>NUCLEOTIDE SEQUENCE</scope>
    <source>
        <strain evidence="4">CON9</strain>
    </source>
</reference>
<dbReference type="RefSeq" id="WP_213249417.1">
    <property type="nucleotide sequence ID" value="NZ_CP045806.1"/>
</dbReference>
<accession>A0ABX6IHJ2</accession>
<dbReference type="Pfam" id="PF02571">
    <property type="entry name" value="CbiJ"/>
    <property type="match status" value="1"/>
</dbReference>
<keyword evidence="2" id="KW-0169">Cobalamin biosynthesis</keyword>